<feature type="region of interest" description="Disordered" evidence="1">
    <location>
        <begin position="1"/>
        <end position="20"/>
    </location>
</feature>
<evidence type="ECO:0000313" key="2">
    <source>
        <dbReference type="EMBL" id="CAB5238438.1"/>
    </source>
</evidence>
<evidence type="ECO:0000256" key="1">
    <source>
        <dbReference type="SAM" id="MobiDB-lite"/>
    </source>
</evidence>
<gene>
    <name evidence="2" type="ORF">UFOVP162_50</name>
</gene>
<accession>A0A6J7XPJ2</accession>
<proteinExistence type="predicted"/>
<protein>
    <submittedName>
        <fullName evidence="2">Uncharacterized protein</fullName>
    </submittedName>
</protein>
<name>A0A6J7XPJ2_9CAUD</name>
<sequence>MKTPEDEAFDEIAKKQGDWGGGFPAKKAMAANKLQEDLINYGTAWSQDGKRIDPMSVYEEPVHSVQSNGRHSPLLTHMMNKRTVSAQSAQEPPSEWAGIKAILDEYGLQAIDFVADFKAALAQPAQEPAFGWINSSELAQARMYGGSVNLWLEKHDCDFPVYTTPPQREWNAALDEAAACIGEITAFSKATQDSFAVYIKGLKR</sequence>
<organism evidence="2">
    <name type="scientific">uncultured Caudovirales phage</name>
    <dbReference type="NCBI Taxonomy" id="2100421"/>
    <lineage>
        <taxon>Viruses</taxon>
        <taxon>Duplodnaviria</taxon>
        <taxon>Heunggongvirae</taxon>
        <taxon>Uroviricota</taxon>
        <taxon>Caudoviricetes</taxon>
        <taxon>Peduoviridae</taxon>
        <taxon>Maltschvirus</taxon>
        <taxon>Maltschvirus maltsch</taxon>
    </lineage>
</organism>
<feature type="compositionally biased region" description="Acidic residues" evidence="1">
    <location>
        <begin position="1"/>
        <end position="10"/>
    </location>
</feature>
<reference evidence="2" key="1">
    <citation type="submission" date="2020-05" db="EMBL/GenBank/DDBJ databases">
        <authorList>
            <person name="Chiriac C."/>
            <person name="Salcher M."/>
            <person name="Ghai R."/>
            <person name="Kavagutti S V."/>
        </authorList>
    </citation>
    <scope>NUCLEOTIDE SEQUENCE</scope>
</reference>
<dbReference type="EMBL" id="LR798453">
    <property type="protein sequence ID" value="CAB5238438.1"/>
    <property type="molecule type" value="Genomic_DNA"/>
</dbReference>